<name>A0AAV0KQX2_9ROSI</name>
<sequence>MLDHYSCSKEAGDRVHGKHAKNSHNNSHNNDRSGFFHGCHLNIFGFSVTLSDWDLWHFRLGHPNFVFIVCKLKCHRFRSRLVQQFIPNHLISCILI</sequence>
<comment type="caution">
    <text evidence="2">The sequence shown here is derived from an EMBL/GenBank/DDBJ whole genome shotgun (WGS) entry which is preliminary data.</text>
</comment>
<evidence type="ECO:0000256" key="1">
    <source>
        <dbReference type="SAM" id="MobiDB-lite"/>
    </source>
</evidence>
<organism evidence="2 3">
    <name type="scientific">Linum tenue</name>
    <dbReference type="NCBI Taxonomy" id="586396"/>
    <lineage>
        <taxon>Eukaryota</taxon>
        <taxon>Viridiplantae</taxon>
        <taxon>Streptophyta</taxon>
        <taxon>Embryophyta</taxon>
        <taxon>Tracheophyta</taxon>
        <taxon>Spermatophyta</taxon>
        <taxon>Magnoliopsida</taxon>
        <taxon>eudicotyledons</taxon>
        <taxon>Gunneridae</taxon>
        <taxon>Pentapetalae</taxon>
        <taxon>rosids</taxon>
        <taxon>fabids</taxon>
        <taxon>Malpighiales</taxon>
        <taxon>Linaceae</taxon>
        <taxon>Linum</taxon>
    </lineage>
</organism>
<gene>
    <name evidence="2" type="ORF">LITE_LOCUS20072</name>
</gene>
<evidence type="ECO:0008006" key="4">
    <source>
        <dbReference type="Google" id="ProtNLM"/>
    </source>
</evidence>
<reference evidence="2" key="1">
    <citation type="submission" date="2022-08" db="EMBL/GenBank/DDBJ databases">
        <authorList>
            <person name="Gutierrez-Valencia J."/>
        </authorList>
    </citation>
    <scope>NUCLEOTIDE SEQUENCE</scope>
</reference>
<accession>A0AAV0KQX2</accession>
<evidence type="ECO:0000313" key="2">
    <source>
        <dbReference type="EMBL" id="CAI0424809.1"/>
    </source>
</evidence>
<proteinExistence type="predicted"/>
<evidence type="ECO:0000313" key="3">
    <source>
        <dbReference type="Proteomes" id="UP001154282"/>
    </source>
</evidence>
<dbReference type="AlphaFoldDB" id="A0AAV0KQX2"/>
<feature type="compositionally biased region" description="Basic and acidic residues" evidence="1">
    <location>
        <begin position="1"/>
        <end position="15"/>
    </location>
</feature>
<protein>
    <recommendedName>
        <fullName evidence="4">GAG-pre-integrase domain-containing protein</fullName>
    </recommendedName>
</protein>
<feature type="non-terminal residue" evidence="2">
    <location>
        <position position="96"/>
    </location>
</feature>
<keyword evidence="3" id="KW-1185">Reference proteome</keyword>
<feature type="region of interest" description="Disordered" evidence="1">
    <location>
        <begin position="1"/>
        <end position="25"/>
    </location>
</feature>
<dbReference type="EMBL" id="CAMGYJ010000005">
    <property type="protein sequence ID" value="CAI0424809.1"/>
    <property type="molecule type" value="Genomic_DNA"/>
</dbReference>
<dbReference type="Proteomes" id="UP001154282">
    <property type="component" value="Unassembled WGS sequence"/>
</dbReference>